<dbReference type="PANTHER" id="PTHR37692:SF1">
    <property type="entry name" value="DUF420 DOMAIN-CONTAINING PROTEIN"/>
    <property type="match status" value="1"/>
</dbReference>
<evidence type="ECO:0008006" key="4">
    <source>
        <dbReference type="Google" id="ProtNLM"/>
    </source>
</evidence>
<dbReference type="Proteomes" id="UP001310022">
    <property type="component" value="Unassembled WGS sequence"/>
</dbReference>
<gene>
    <name evidence="2" type="primary">yozB</name>
    <name evidence="2" type="ORF">PEDI_22260</name>
</gene>
<feature type="transmembrane region" description="Helical" evidence="1">
    <location>
        <begin position="168"/>
        <end position="190"/>
    </location>
</feature>
<feature type="transmembrane region" description="Helical" evidence="1">
    <location>
        <begin position="12"/>
        <end position="33"/>
    </location>
</feature>
<keyword evidence="1" id="KW-1133">Transmembrane helix</keyword>
<dbReference type="EMBL" id="BQKE01000001">
    <property type="protein sequence ID" value="GJM61674.1"/>
    <property type="molecule type" value="Genomic_DNA"/>
</dbReference>
<dbReference type="Gene3D" id="1.20.120.80">
    <property type="entry name" value="Cytochrome c oxidase, subunit III, four-helix bundle"/>
    <property type="match status" value="1"/>
</dbReference>
<dbReference type="InterPro" id="IPR013833">
    <property type="entry name" value="Cyt_c_oxidase_su3_a-hlx"/>
</dbReference>
<dbReference type="RefSeq" id="WP_338237166.1">
    <property type="nucleotide sequence ID" value="NZ_BQKE01000001.1"/>
</dbReference>
<keyword evidence="1" id="KW-0472">Membrane</keyword>
<feature type="transmembrane region" description="Helical" evidence="1">
    <location>
        <begin position="53"/>
        <end position="70"/>
    </location>
</feature>
<dbReference type="GO" id="GO:0016020">
    <property type="term" value="C:membrane"/>
    <property type="evidence" value="ECO:0007669"/>
    <property type="project" value="InterPro"/>
</dbReference>
<proteinExistence type="predicted"/>
<dbReference type="GO" id="GO:0022904">
    <property type="term" value="P:respiratory electron transport chain"/>
    <property type="evidence" value="ECO:0007669"/>
    <property type="project" value="InterPro"/>
</dbReference>
<feature type="transmembrane region" description="Helical" evidence="1">
    <location>
        <begin position="82"/>
        <end position="99"/>
    </location>
</feature>
<evidence type="ECO:0000313" key="3">
    <source>
        <dbReference type="Proteomes" id="UP001310022"/>
    </source>
</evidence>
<dbReference type="AlphaFoldDB" id="A0AAN5AK55"/>
<organism evidence="2 3">
    <name type="scientific">Persicobacter diffluens</name>
    <dbReference type="NCBI Taxonomy" id="981"/>
    <lineage>
        <taxon>Bacteria</taxon>
        <taxon>Pseudomonadati</taxon>
        <taxon>Bacteroidota</taxon>
        <taxon>Cytophagia</taxon>
        <taxon>Cytophagales</taxon>
        <taxon>Persicobacteraceae</taxon>
        <taxon>Persicobacter</taxon>
    </lineage>
</organism>
<dbReference type="Pfam" id="PF04238">
    <property type="entry name" value="DUF420"/>
    <property type="match status" value="1"/>
</dbReference>
<reference evidence="2 3" key="1">
    <citation type="submission" date="2021-12" db="EMBL/GenBank/DDBJ databases">
        <title>Genome sequencing of bacteria with rrn-lacking chromosome and rrn-plasmid.</title>
        <authorList>
            <person name="Anda M."/>
            <person name="Iwasaki W."/>
        </authorList>
    </citation>
    <scope>NUCLEOTIDE SEQUENCE [LARGE SCALE GENOMIC DNA]</scope>
    <source>
        <strain evidence="2 3">NBRC 15940</strain>
    </source>
</reference>
<dbReference type="PANTHER" id="PTHR37692">
    <property type="entry name" value="HYPOTHETICAL MEMBRANE SPANNING PROTEIN"/>
    <property type="match status" value="1"/>
</dbReference>
<keyword evidence="1" id="KW-0812">Transmembrane</keyword>
<accession>A0AAN5AK55</accession>
<sequence length="195" mass="21678">MNTVIDQDNGKKFMIGIALISIIIPIAVALLFFSPWKVSVDGEWVKMVPHINAVINSATAVCLVLAVVQIKKGNVEAHKKLMLISFVLGALFLVAYVVYHGSVETTLFGDANHNGVLEESELAEIGVVRNIYLVTLLLHIGLAIIVLPFVLLSYFYALSNNLVKHRKIVKFSFPIWFVVSVTGVIVYFMILPYYQ</sequence>
<dbReference type="InterPro" id="IPR007352">
    <property type="entry name" value="DUF420"/>
</dbReference>
<feature type="transmembrane region" description="Helical" evidence="1">
    <location>
        <begin position="131"/>
        <end position="156"/>
    </location>
</feature>
<evidence type="ECO:0000256" key="1">
    <source>
        <dbReference type="SAM" id="Phobius"/>
    </source>
</evidence>
<evidence type="ECO:0000313" key="2">
    <source>
        <dbReference type="EMBL" id="GJM61674.1"/>
    </source>
</evidence>
<protein>
    <recommendedName>
        <fullName evidence="4">DUF420 domain-containing protein</fullName>
    </recommendedName>
</protein>
<dbReference type="GO" id="GO:0004129">
    <property type="term" value="F:cytochrome-c oxidase activity"/>
    <property type="evidence" value="ECO:0007669"/>
    <property type="project" value="InterPro"/>
</dbReference>
<keyword evidence="3" id="KW-1185">Reference proteome</keyword>
<comment type="caution">
    <text evidence="2">The sequence shown here is derived from an EMBL/GenBank/DDBJ whole genome shotgun (WGS) entry which is preliminary data.</text>
</comment>
<name>A0AAN5AK55_9BACT</name>